<dbReference type="InterPro" id="IPR016791">
    <property type="entry name" value="Polyketide_synth_GrhN/RubW_prd"/>
</dbReference>
<dbReference type="EMBL" id="CP073767">
    <property type="protein sequence ID" value="UWZ58830.1"/>
    <property type="molecule type" value="Genomic_DNA"/>
</dbReference>
<dbReference type="InterPro" id="IPR012349">
    <property type="entry name" value="Split_barrel_FMN-bd"/>
</dbReference>
<dbReference type="Pfam" id="PF04075">
    <property type="entry name" value="F420H2_quin_red"/>
    <property type="match status" value="1"/>
</dbReference>
<dbReference type="Gene3D" id="2.30.110.10">
    <property type="entry name" value="Electron Transport, Fmn-binding Protein, Chain A"/>
    <property type="match status" value="1"/>
</dbReference>
<dbReference type="InterPro" id="IPR004378">
    <property type="entry name" value="F420H2_quin_Rdtase"/>
</dbReference>
<dbReference type="KEGG" id="daur:Daura_23260"/>
<dbReference type="GO" id="GO:0016491">
    <property type="term" value="F:oxidoreductase activity"/>
    <property type="evidence" value="ECO:0007669"/>
    <property type="project" value="InterPro"/>
</dbReference>
<organism evidence="1 2">
    <name type="scientific">Dactylosporangium aurantiacum</name>
    <dbReference type="NCBI Taxonomy" id="35754"/>
    <lineage>
        <taxon>Bacteria</taxon>
        <taxon>Bacillati</taxon>
        <taxon>Actinomycetota</taxon>
        <taxon>Actinomycetes</taxon>
        <taxon>Micromonosporales</taxon>
        <taxon>Micromonosporaceae</taxon>
        <taxon>Dactylosporangium</taxon>
    </lineage>
</organism>
<dbReference type="PIRSF" id="PIRSF021513">
    <property type="entry name" value="GrhN_RubW_prd"/>
    <property type="match status" value="1"/>
</dbReference>
<dbReference type="SUPFAM" id="SSF50475">
    <property type="entry name" value="FMN-binding split barrel"/>
    <property type="match status" value="1"/>
</dbReference>
<gene>
    <name evidence="1" type="ORF">Daura_23260</name>
</gene>
<dbReference type="RefSeq" id="WP_260710579.1">
    <property type="nucleotide sequence ID" value="NZ_CP073767.1"/>
</dbReference>
<dbReference type="Proteomes" id="UP001058003">
    <property type="component" value="Chromosome"/>
</dbReference>
<reference evidence="1" key="1">
    <citation type="submission" date="2021-04" db="EMBL/GenBank/DDBJ databases">
        <title>Dactylosporangium aurantiacum NRRL B-8018 full assembly.</title>
        <authorList>
            <person name="Hartkoorn R.C."/>
            <person name="Beaudoing E."/>
            <person name="Hot D."/>
        </authorList>
    </citation>
    <scope>NUCLEOTIDE SEQUENCE</scope>
    <source>
        <strain evidence="1">NRRL B-8018</strain>
    </source>
</reference>
<sequence>MLSSPRRARRVGHHLVLLHVTGRKTGRHLVFPVAYRRLDDGRLLVLTNSSWRVNLRGRAEVAITLLGEHRPARAELIEDPRTVATVYQRLINAAGHKNAGRRMGIRINVPRTPTLDELAEAAVRDGLSVIYLDLDAGPR</sequence>
<accession>A0A9Q9ISZ0</accession>
<evidence type="ECO:0000313" key="2">
    <source>
        <dbReference type="Proteomes" id="UP001058003"/>
    </source>
</evidence>
<dbReference type="AlphaFoldDB" id="A0A9Q9ISZ0"/>
<protein>
    <submittedName>
        <fullName evidence="1">Nitroreductase family deazaflavin-dependent oxidoreductase</fullName>
    </submittedName>
</protein>
<keyword evidence="2" id="KW-1185">Reference proteome</keyword>
<evidence type="ECO:0000313" key="1">
    <source>
        <dbReference type="EMBL" id="UWZ58830.1"/>
    </source>
</evidence>
<proteinExistence type="predicted"/>
<name>A0A9Q9ISZ0_9ACTN</name>